<evidence type="ECO:0000313" key="2">
    <source>
        <dbReference type="Proteomes" id="UP000014500"/>
    </source>
</evidence>
<dbReference type="Proteomes" id="UP000014500">
    <property type="component" value="Unassembled WGS sequence"/>
</dbReference>
<protein>
    <submittedName>
        <fullName evidence="1">Uncharacterized protein</fullName>
    </submittedName>
</protein>
<name>T1JBI8_STRMM</name>
<keyword evidence="2" id="KW-1185">Reference proteome</keyword>
<reference evidence="2" key="1">
    <citation type="submission" date="2011-05" db="EMBL/GenBank/DDBJ databases">
        <authorList>
            <person name="Richards S.R."/>
            <person name="Qu J."/>
            <person name="Jiang H."/>
            <person name="Jhangiani S.N."/>
            <person name="Agravi P."/>
            <person name="Goodspeed R."/>
            <person name="Gross S."/>
            <person name="Mandapat C."/>
            <person name="Jackson L."/>
            <person name="Mathew T."/>
            <person name="Pu L."/>
            <person name="Thornton R."/>
            <person name="Saada N."/>
            <person name="Wilczek-Boney K.B."/>
            <person name="Lee S."/>
            <person name="Kovar C."/>
            <person name="Wu Y."/>
            <person name="Scherer S.E."/>
            <person name="Worley K.C."/>
            <person name="Muzny D.M."/>
            <person name="Gibbs R."/>
        </authorList>
    </citation>
    <scope>NUCLEOTIDE SEQUENCE</scope>
    <source>
        <strain evidence="2">Brora</strain>
    </source>
</reference>
<dbReference type="EnsemblMetazoa" id="SMAR011134-RA">
    <property type="protein sequence ID" value="SMAR011134-PA"/>
    <property type="gene ID" value="SMAR011134"/>
</dbReference>
<dbReference type="HOGENOM" id="CLU_1857801_0_0_1"/>
<dbReference type="EMBL" id="JH432011">
    <property type="status" value="NOT_ANNOTATED_CDS"/>
    <property type="molecule type" value="Genomic_DNA"/>
</dbReference>
<dbReference type="PhylomeDB" id="T1JBI8"/>
<reference evidence="1" key="2">
    <citation type="submission" date="2015-02" db="UniProtKB">
        <authorList>
            <consortium name="EnsemblMetazoa"/>
        </authorList>
    </citation>
    <scope>IDENTIFICATION</scope>
</reference>
<proteinExistence type="predicted"/>
<sequence>MRKQWPNITTCLNIQVHNEFLMQATPQKTAEYCIQRIIKPMLIISLPSTENHKESVETLVLRELHEIVVKSWSFAFGCALCHTFFKWLVSEEMNYNTKSYWEISQEYLNPDFKPGLIEQFLVIKWKEELFNHLSVKES</sequence>
<accession>T1JBI8</accession>
<dbReference type="AlphaFoldDB" id="T1JBI8"/>
<organism evidence="1 2">
    <name type="scientific">Strigamia maritima</name>
    <name type="common">European centipede</name>
    <name type="synonym">Geophilus maritimus</name>
    <dbReference type="NCBI Taxonomy" id="126957"/>
    <lineage>
        <taxon>Eukaryota</taxon>
        <taxon>Metazoa</taxon>
        <taxon>Ecdysozoa</taxon>
        <taxon>Arthropoda</taxon>
        <taxon>Myriapoda</taxon>
        <taxon>Chilopoda</taxon>
        <taxon>Pleurostigmophora</taxon>
        <taxon>Geophilomorpha</taxon>
        <taxon>Linotaeniidae</taxon>
        <taxon>Strigamia</taxon>
    </lineage>
</organism>
<evidence type="ECO:0000313" key="1">
    <source>
        <dbReference type="EnsemblMetazoa" id="SMAR011134-PA"/>
    </source>
</evidence>